<comment type="cofactor">
    <cofactor evidence="1">
        <name>a divalent metal cation</name>
        <dbReference type="ChEBI" id="CHEBI:60240"/>
    </cofactor>
</comment>
<evidence type="ECO:0000256" key="2">
    <source>
        <dbReference type="ARBA" id="ARBA00004123"/>
    </source>
</evidence>
<evidence type="ECO:0000256" key="8">
    <source>
        <dbReference type="SAM" id="SignalP"/>
    </source>
</evidence>
<dbReference type="KEGG" id="tcc:18507245"/>
<dbReference type="GeneID" id="18507245"/>
<dbReference type="GO" id="GO:0046872">
    <property type="term" value="F:metal ion binding"/>
    <property type="evidence" value="ECO:0007669"/>
    <property type="project" value="UniProtKB-KW"/>
</dbReference>
<dbReference type="InterPro" id="IPR027806">
    <property type="entry name" value="HARBI1_dom"/>
</dbReference>
<dbReference type="AlphaFoldDB" id="A0AB32WJL0"/>
<feature type="domain" description="DUF8040" evidence="10">
    <location>
        <begin position="276"/>
        <end position="367"/>
    </location>
</feature>
<dbReference type="PANTHER" id="PTHR22930">
    <property type="match status" value="1"/>
</dbReference>
<dbReference type="InterPro" id="IPR032675">
    <property type="entry name" value="LRR_dom_sf"/>
</dbReference>
<dbReference type="SUPFAM" id="SSF52058">
    <property type="entry name" value="L domain-like"/>
    <property type="match status" value="1"/>
</dbReference>
<keyword evidence="5" id="KW-0479">Metal-binding</keyword>
<evidence type="ECO:0000259" key="9">
    <source>
        <dbReference type="Pfam" id="PF13359"/>
    </source>
</evidence>
<keyword evidence="6" id="KW-0378">Hydrolase</keyword>
<accession>A0AB32WJL0</accession>
<comment type="similarity">
    <text evidence="3">Belongs to the HARBI1 family.</text>
</comment>
<organism evidence="11 12">
    <name type="scientific">Theobroma cacao</name>
    <name type="common">Cacao</name>
    <name type="synonym">Cocoa</name>
    <dbReference type="NCBI Taxonomy" id="3641"/>
    <lineage>
        <taxon>Eukaryota</taxon>
        <taxon>Viridiplantae</taxon>
        <taxon>Streptophyta</taxon>
        <taxon>Embryophyta</taxon>
        <taxon>Tracheophyta</taxon>
        <taxon>Spermatophyta</taxon>
        <taxon>Magnoliopsida</taxon>
        <taxon>eudicotyledons</taxon>
        <taxon>Gunneridae</taxon>
        <taxon>Pentapetalae</taxon>
        <taxon>rosids</taxon>
        <taxon>malvids</taxon>
        <taxon>Malvales</taxon>
        <taxon>Malvaceae</taxon>
        <taxon>Byttnerioideae</taxon>
        <taxon>Theobroma</taxon>
    </lineage>
</organism>
<evidence type="ECO:0000256" key="7">
    <source>
        <dbReference type="ARBA" id="ARBA00023242"/>
    </source>
</evidence>
<proteinExistence type="inferred from homology"/>
<reference evidence="11" key="1">
    <citation type="journal article" date="1997" name="Nucleic Acids Res.">
        <title>tRNAscan-SE: a program for improved detection of transfer RNA genes in genomic sequence.</title>
        <authorList>
            <person name="Lowe T.M."/>
            <person name="Eddy S.R."/>
        </authorList>
    </citation>
    <scope>NUCLEOTIDE SEQUENCE [LARGE SCALE GENOMIC DNA]</scope>
    <source>
        <strain evidence="11">r\B97-61/B2</strain>
    </source>
</reference>
<dbReference type="GO" id="GO:0004518">
    <property type="term" value="F:nuclease activity"/>
    <property type="evidence" value="ECO:0007669"/>
    <property type="project" value="UniProtKB-KW"/>
</dbReference>
<reference evidence="12" key="2">
    <citation type="submission" date="2025-08" db="UniProtKB">
        <authorList>
            <consortium name="RefSeq"/>
        </authorList>
    </citation>
    <scope>IDENTIFICATION</scope>
</reference>
<dbReference type="PANTHER" id="PTHR22930:SF293">
    <property type="entry name" value="PROTEIN ALP1-LIKE"/>
    <property type="match status" value="1"/>
</dbReference>
<gene>
    <name evidence="12" type="primary">LOC18507245</name>
</gene>
<dbReference type="Gramene" id="Tc07v2_t014770.2">
    <property type="protein sequence ID" value="Tc07v2_p014770.2"/>
    <property type="gene ID" value="Tc07v2_g014770"/>
</dbReference>
<sequence>MKMHLLLKFFLLDLILLSQIRGQKACLEEERLGLLDLKSFANKFHSDHSDLIFPSWVDDPESDCCVWQRGTCNSTTGRVIQLSLYNETRYAMNYCPRPSFWNHDKSEPLLWNISLFQRFKELRTLDLSYNEIDGWMQNQGSEGFLRLELLETLDLTCNNLGNNTLQSLRKLTSLKNLILRSNLLEGSFPVEELSVLESLETLDLSQNFVNGFPRMLVMVRLYLRRDAERRKRLLAMFKFYMEICRAVSSFLTLLSAASTLCTYRPRVRSYALDFATNREYVRRLVYDNDISCISQIRMNRVTFLKLCEMLESIGGLKSTKNMLVDEQVAIFLHIIAHHVKNRVISLNFRRSGESISRHFHNVLAAVLKLQEHLFRKPEPIPTNSTDNRWKWFKNCLGALDGTYIRVKVPSADKPRYRTRKGNIATNMLGVCTPDMQFVFVLPGWEGSVADGRVLRDALRRRNGLKVPNGCYYLVDAGYTNCEGFLAPYRGQRYHLNEWRQGHEPSSPEEFFNMKHAAARNVIERCFGLLKMRWGILRSPSFYPIRIHNRIIIACCLLHNFIRREMSFDPIEMDLGEYVETNIAVDEDFISTIDPTDVWGNFRMELANQMFNEWQASRQNDD</sequence>
<evidence type="ECO:0000259" key="10">
    <source>
        <dbReference type="Pfam" id="PF26138"/>
    </source>
</evidence>
<evidence type="ECO:0000256" key="6">
    <source>
        <dbReference type="ARBA" id="ARBA00022801"/>
    </source>
</evidence>
<evidence type="ECO:0000256" key="3">
    <source>
        <dbReference type="ARBA" id="ARBA00006958"/>
    </source>
</evidence>
<keyword evidence="8" id="KW-0732">Signal</keyword>
<protein>
    <submittedName>
        <fullName evidence="12">Uncharacterized protein LOC18507245 isoform X1</fullName>
    </submittedName>
</protein>
<keyword evidence="7" id="KW-0539">Nucleus</keyword>
<dbReference type="Pfam" id="PF26138">
    <property type="entry name" value="DUF8040"/>
    <property type="match status" value="1"/>
</dbReference>
<dbReference type="GO" id="GO:0016787">
    <property type="term" value="F:hydrolase activity"/>
    <property type="evidence" value="ECO:0007669"/>
    <property type="project" value="UniProtKB-KW"/>
</dbReference>
<keyword evidence="4" id="KW-0540">Nuclease</keyword>
<dbReference type="GO" id="GO:0005634">
    <property type="term" value="C:nucleus"/>
    <property type="evidence" value="ECO:0007669"/>
    <property type="project" value="UniProtKB-SubCell"/>
</dbReference>
<evidence type="ECO:0000313" key="11">
    <source>
        <dbReference type="Proteomes" id="UP000694886"/>
    </source>
</evidence>
<feature type="domain" description="DDE Tnp4" evidence="9">
    <location>
        <begin position="399"/>
        <end position="559"/>
    </location>
</feature>
<evidence type="ECO:0000256" key="5">
    <source>
        <dbReference type="ARBA" id="ARBA00022723"/>
    </source>
</evidence>
<dbReference type="Proteomes" id="UP000694886">
    <property type="component" value="Chromosome 7"/>
</dbReference>
<dbReference type="InterPro" id="IPR058353">
    <property type="entry name" value="DUF8040"/>
</dbReference>
<comment type="subcellular location">
    <subcellularLocation>
        <location evidence="2">Nucleus</location>
    </subcellularLocation>
</comment>
<dbReference type="InterPro" id="IPR045249">
    <property type="entry name" value="HARBI1-like"/>
</dbReference>
<feature type="signal peptide" evidence="8">
    <location>
        <begin position="1"/>
        <end position="22"/>
    </location>
</feature>
<name>A0AB32WJL0_THECC</name>
<evidence type="ECO:0000256" key="4">
    <source>
        <dbReference type="ARBA" id="ARBA00022722"/>
    </source>
</evidence>
<evidence type="ECO:0000313" key="12">
    <source>
        <dbReference type="RefSeq" id="XP_017979552.1"/>
    </source>
</evidence>
<dbReference type="RefSeq" id="XP_017979552.1">
    <property type="nucleotide sequence ID" value="XM_018124063.1"/>
</dbReference>
<evidence type="ECO:0000256" key="1">
    <source>
        <dbReference type="ARBA" id="ARBA00001968"/>
    </source>
</evidence>
<feature type="chain" id="PRO_5044260766" evidence="8">
    <location>
        <begin position="23"/>
        <end position="621"/>
    </location>
</feature>
<dbReference type="Gene3D" id="3.80.10.10">
    <property type="entry name" value="Ribonuclease Inhibitor"/>
    <property type="match status" value="1"/>
</dbReference>
<dbReference type="Pfam" id="PF13359">
    <property type="entry name" value="DDE_Tnp_4"/>
    <property type="match status" value="1"/>
</dbReference>